<protein>
    <recommendedName>
        <fullName evidence="3">CCHC-type domain-containing protein</fullName>
    </recommendedName>
</protein>
<keyword evidence="1" id="KW-0863">Zinc-finger</keyword>
<dbReference type="Gene3D" id="4.10.60.10">
    <property type="entry name" value="Zinc finger, CCHC-type"/>
    <property type="match status" value="1"/>
</dbReference>
<evidence type="ECO:0000313" key="4">
    <source>
        <dbReference type="EnsemblMetazoa" id="XP_050508633.1"/>
    </source>
</evidence>
<dbReference type="SMART" id="SM00343">
    <property type="entry name" value="ZnF_C2HC"/>
    <property type="match status" value="1"/>
</dbReference>
<feature type="domain" description="CCHC-type" evidence="3">
    <location>
        <begin position="370"/>
        <end position="386"/>
    </location>
</feature>
<dbReference type="GeneID" id="126885882"/>
<reference evidence="4" key="1">
    <citation type="submission" date="2025-05" db="UniProtKB">
        <authorList>
            <consortium name="EnsemblMetazoa"/>
        </authorList>
    </citation>
    <scope>IDENTIFICATION</scope>
</reference>
<dbReference type="Proteomes" id="UP001652700">
    <property type="component" value="Unplaced"/>
</dbReference>
<feature type="region of interest" description="Disordered" evidence="2">
    <location>
        <begin position="1"/>
        <end position="44"/>
    </location>
</feature>
<keyword evidence="1" id="KW-0479">Metal-binding</keyword>
<dbReference type="EnsemblMetazoa" id="XM_050652676.1">
    <property type="protein sequence ID" value="XP_050508633.1"/>
    <property type="gene ID" value="LOC126885882"/>
</dbReference>
<evidence type="ECO:0000313" key="5">
    <source>
        <dbReference type="Proteomes" id="UP001652700"/>
    </source>
</evidence>
<dbReference type="PANTHER" id="PTHR45823:SF1">
    <property type="entry name" value="T-SNARE COILED-COIL HOMOLOGY DOMAIN-CONTAINING PROTEIN"/>
    <property type="match status" value="1"/>
</dbReference>
<accession>A0ABM5KEP5</accession>
<dbReference type="Pfam" id="PF00098">
    <property type="entry name" value="zf-CCHC"/>
    <property type="match status" value="1"/>
</dbReference>
<proteinExistence type="predicted"/>
<keyword evidence="5" id="KW-1185">Reference proteome</keyword>
<feature type="region of interest" description="Disordered" evidence="2">
    <location>
        <begin position="386"/>
        <end position="405"/>
    </location>
</feature>
<dbReference type="InterPro" id="IPR001878">
    <property type="entry name" value="Znf_CCHC"/>
</dbReference>
<dbReference type="InterPro" id="IPR036875">
    <property type="entry name" value="Znf_CCHC_sf"/>
</dbReference>
<dbReference type="RefSeq" id="XP_050508633.1">
    <property type="nucleotide sequence ID" value="XM_050652676.1"/>
</dbReference>
<evidence type="ECO:0000259" key="3">
    <source>
        <dbReference type="PROSITE" id="PS50158"/>
    </source>
</evidence>
<organism evidence="4 5">
    <name type="scientific">Diabrotica virgifera virgifera</name>
    <name type="common">western corn rootworm</name>
    <dbReference type="NCBI Taxonomy" id="50390"/>
    <lineage>
        <taxon>Eukaryota</taxon>
        <taxon>Metazoa</taxon>
        <taxon>Ecdysozoa</taxon>
        <taxon>Arthropoda</taxon>
        <taxon>Hexapoda</taxon>
        <taxon>Insecta</taxon>
        <taxon>Pterygota</taxon>
        <taxon>Neoptera</taxon>
        <taxon>Endopterygota</taxon>
        <taxon>Coleoptera</taxon>
        <taxon>Polyphaga</taxon>
        <taxon>Cucujiformia</taxon>
        <taxon>Chrysomeloidea</taxon>
        <taxon>Chrysomelidae</taxon>
        <taxon>Galerucinae</taxon>
        <taxon>Diabroticina</taxon>
        <taxon>Diabroticites</taxon>
        <taxon>Diabrotica</taxon>
    </lineage>
</organism>
<dbReference type="SUPFAM" id="SSF57756">
    <property type="entry name" value="Retrovirus zinc finger-like domains"/>
    <property type="match status" value="1"/>
</dbReference>
<dbReference type="PROSITE" id="PS50158">
    <property type="entry name" value="ZF_CCHC"/>
    <property type="match status" value="1"/>
</dbReference>
<evidence type="ECO:0000256" key="1">
    <source>
        <dbReference type="PROSITE-ProRule" id="PRU00047"/>
    </source>
</evidence>
<sequence>MVKTRSETMEEIRDMIAAMEKRRQEEKENEDKRRQEEKETENLRRLEDRELLVTLISKIETSKVSTEDMKKEIEETKEYMKKEIAETKEDMKKEIEETKEDMIKKIEVTRGLVEKTHDEVTRTLENIRLEVEKSQKLRVEGKPEVICSPVNGIIKPPTFDGEISWPVYRRQFEAAAQNNGWTNEQKATALILALRGKAVEILQNIPEDAQKKYETVVSALELRYGSQYLKQVYQSQLKVRIQGSNESVQEYGAEVEKMARLAWPEAPEEFLHQFTIQCFLDGLRDVDLHQTLRLGRGRYQILKDAIVAALEYEAVKNVSRHQRKVHQIRGVAEVEEGDLNTLSQVLVAQFEKYLGPIAESLKQKRQGRPKCYFCGLIGHLQRDCRQRTRSEDSRQAPQYQRNSEN</sequence>
<dbReference type="PANTHER" id="PTHR45823">
    <property type="entry name" value="T-SNARE COILED-COIL HOMOLOGY DOMAIN-CONTAINING PROTEIN"/>
    <property type="match status" value="1"/>
</dbReference>
<keyword evidence="1" id="KW-0862">Zinc</keyword>
<name>A0ABM5KEP5_DIAVI</name>
<feature type="compositionally biased region" description="Polar residues" evidence="2">
    <location>
        <begin position="395"/>
        <end position="405"/>
    </location>
</feature>
<evidence type="ECO:0000256" key="2">
    <source>
        <dbReference type="SAM" id="MobiDB-lite"/>
    </source>
</evidence>